<gene>
    <name evidence="1" type="ORF">PISL3812_02168</name>
</gene>
<evidence type="ECO:0000313" key="2">
    <source>
        <dbReference type="Proteomes" id="UP000054383"/>
    </source>
</evidence>
<name>A0A0U1LQX5_TALIS</name>
<proteinExistence type="predicted"/>
<dbReference type="EMBL" id="CVMT01000002">
    <property type="protein sequence ID" value="CRG85014.1"/>
    <property type="molecule type" value="Genomic_DNA"/>
</dbReference>
<dbReference type="OrthoDB" id="4227422at2759"/>
<organism evidence="1 2">
    <name type="scientific">Talaromyces islandicus</name>
    <name type="common">Penicillium islandicum</name>
    <dbReference type="NCBI Taxonomy" id="28573"/>
    <lineage>
        <taxon>Eukaryota</taxon>
        <taxon>Fungi</taxon>
        <taxon>Dikarya</taxon>
        <taxon>Ascomycota</taxon>
        <taxon>Pezizomycotina</taxon>
        <taxon>Eurotiomycetes</taxon>
        <taxon>Eurotiomycetidae</taxon>
        <taxon>Eurotiales</taxon>
        <taxon>Trichocomaceae</taxon>
        <taxon>Talaromyces</taxon>
        <taxon>Talaromyces sect. Islandici</taxon>
    </lineage>
</organism>
<evidence type="ECO:0000313" key="1">
    <source>
        <dbReference type="EMBL" id="CRG85014.1"/>
    </source>
</evidence>
<keyword evidence="2" id="KW-1185">Reference proteome</keyword>
<reference evidence="1 2" key="1">
    <citation type="submission" date="2015-04" db="EMBL/GenBank/DDBJ databases">
        <authorList>
            <person name="Syromyatnikov M.Y."/>
            <person name="Popov V.N."/>
        </authorList>
    </citation>
    <scope>NUCLEOTIDE SEQUENCE [LARGE SCALE GENOMIC DNA]</scope>
    <source>
        <strain evidence="1">WF-38-12</strain>
    </source>
</reference>
<dbReference type="Proteomes" id="UP000054383">
    <property type="component" value="Unassembled WGS sequence"/>
</dbReference>
<dbReference type="STRING" id="28573.A0A0U1LQX5"/>
<accession>A0A0U1LQX5</accession>
<dbReference type="AlphaFoldDB" id="A0A0U1LQX5"/>
<sequence>MNTSIVEKINSLYNAVCREDNMDRAYRWDDKFLSENGIRLARHDFAKPPPKDIKPMMFFARLPHYLLSDEHYRVLPHVIILSTQFNAVTNGSILPGELELILTAMKARAAQPLQEGEDDGTNFLFGREERFPVLMASIVAPSHGRILQACMNGKELLIRLGDLYSFEKMNTNTFDLFSSWLTSYPESEPDFITPQTNLPVHGLP</sequence>
<protein>
    <submittedName>
        <fullName evidence="1">Uncharacterized protein</fullName>
    </submittedName>
</protein>